<feature type="transmembrane region" description="Helical" evidence="7">
    <location>
        <begin position="118"/>
        <end position="140"/>
    </location>
</feature>
<evidence type="ECO:0000256" key="4">
    <source>
        <dbReference type="ARBA" id="ARBA00022692"/>
    </source>
</evidence>
<feature type="transmembrane region" description="Helical" evidence="7">
    <location>
        <begin position="208"/>
        <end position="229"/>
    </location>
</feature>
<comment type="subcellular location">
    <subcellularLocation>
        <location evidence="1">Cell membrane</location>
        <topology evidence="1">Multi-pass membrane protein</topology>
    </subcellularLocation>
</comment>
<sequence>MSAPMTSLDRPTSAATTACQGIVPTASSPEAASLSQDSPGTLARAGAKGAMWQALAHSIGRAIVLVTIVVLARLLSPEEYGLVALALVLMAYAEMIADAGVNQALVYLKPSPENSRAALLIAAVVGGSLTVGAVVAAPVIAAVFDRPEVEVLVQVLAISLLGSALAAVPEALLRRDLLFPRLTVAAIIRSVVTGSLALGLAFADYGALSLAVGTVAGTIAYAVSCWLLLPGGVPWKIWRARRAALRANLAFGAPAAGSNLLVRLIFDVDYVIIALLLGAQALGHYTLAFRLPEQLIMNVFYLLSTVVFPLYSRARSDLERLRGGYLKIVQIQSLYGVTAGVGLAVVAHMLVPVVFGDRWGQAVLPLVFLSMYAAVRALGAGATDIYKALGRPGLSVGISLVRLVLLVPLLIYAARWGIAGVAVAQCASALVFALGMQVVAARVLRMRAMLLLRAVIPGLVCGLAVSVVGISVSALPLGDGIPHLAVVIAAGLGTVYLLLRMIFTSLHDELVRLVLRR</sequence>
<keyword evidence="5 7" id="KW-1133">Transmembrane helix</keyword>
<evidence type="ECO:0008006" key="10">
    <source>
        <dbReference type="Google" id="ProtNLM"/>
    </source>
</evidence>
<feature type="transmembrane region" description="Helical" evidence="7">
    <location>
        <begin position="394"/>
        <end position="412"/>
    </location>
</feature>
<feature type="transmembrane region" description="Helical" evidence="7">
    <location>
        <begin position="418"/>
        <end position="439"/>
    </location>
</feature>
<dbReference type="GO" id="GO:0005886">
    <property type="term" value="C:plasma membrane"/>
    <property type="evidence" value="ECO:0007669"/>
    <property type="project" value="UniProtKB-SubCell"/>
</dbReference>
<dbReference type="PANTHER" id="PTHR30250:SF10">
    <property type="entry name" value="LIPOPOLYSACCHARIDE BIOSYNTHESIS PROTEIN WZXC"/>
    <property type="match status" value="1"/>
</dbReference>
<comment type="caution">
    <text evidence="8">The sequence shown here is derived from an EMBL/GenBank/DDBJ whole genome shotgun (WGS) entry which is preliminary data.</text>
</comment>
<feature type="transmembrane region" description="Helical" evidence="7">
    <location>
        <begin position="152"/>
        <end position="173"/>
    </location>
</feature>
<dbReference type="Pfam" id="PF13440">
    <property type="entry name" value="Polysacc_synt_3"/>
    <property type="match status" value="1"/>
</dbReference>
<protein>
    <recommendedName>
        <fullName evidence="10">Lipopolysaccharide biosynthesis protein</fullName>
    </recommendedName>
</protein>
<gene>
    <name evidence="8" type="ORF">E2F48_15030</name>
</gene>
<dbReference type="PANTHER" id="PTHR30250">
    <property type="entry name" value="PST FAMILY PREDICTED COLANIC ACID TRANSPORTER"/>
    <property type="match status" value="1"/>
</dbReference>
<dbReference type="OrthoDB" id="9770347at2"/>
<organism evidence="8 9">
    <name type="scientific">Arthrobacter crusticola</name>
    <dbReference type="NCBI Taxonomy" id="2547960"/>
    <lineage>
        <taxon>Bacteria</taxon>
        <taxon>Bacillati</taxon>
        <taxon>Actinomycetota</taxon>
        <taxon>Actinomycetes</taxon>
        <taxon>Micrococcales</taxon>
        <taxon>Micrococcaceae</taxon>
        <taxon>Arthrobacter</taxon>
    </lineage>
</organism>
<evidence type="ECO:0000256" key="6">
    <source>
        <dbReference type="ARBA" id="ARBA00023136"/>
    </source>
</evidence>
<keyword evidence="6 7" id="KW-0472">Membrane</keyword>
<evidence type="ECO:0000313" key="8">
    <source>
        <dbReference type="EMBL" id="TDK24089.1"/>
    </source>
</evidence>
<proteinExistence type="inferred from homology"/>
<name>A0A4R5TR18_9MICC</name>
<evidence type="ECO:0000256" key="7">
    <source>
        <dbReference type="SAM" id="Phobius"/>
    </source>
</evidence>
<evidence type="ECO:0000313" key="9">
    <source>
        <dbReference type="Proteomes" id="UP000295411"/>
    </source>
</evidence>
<feature type="transmembrane region" description="Helical" evidence="7">
    <location>
        <begin position="54"/>
        <end position="74"/>
    </location>
</feature>
<dbReference type="AlphaFoldDB" id="A0A4R5TR18"/>
<feature type="transmembrane region" description="Helical" evidence="7">
    <location>
        <begin position="182"/>
        <end position="202"/>
    </location>
</feature>
<feature type="transmembrane region" description="Helical" evidence="7">
    <location>
        <begin position="451"/>
        <end position="475"/>
    </location>
</feature>
<dbReference type="InterPro" id="IPR050833">
    <property type="entry name" value="Poly_Biosynth_Transport"/>
</dbReference>
<dbReference type="Proteomes" id="UP000295411">
    <property type="component" value="Unassembled WGS sequence"/>
</dbReference>
<keyword evidence="3" id="KW-1003">Cell membrane</keyword>
<feature type="transmembrane region" description="Helical" evidence="7">
    <location>
        <begin position="481"/>
        <end position="499"/>
    </location>
</feature>
<evidence type="ECO:0000256" key="1">
    <source>
        <dbReference type="ARBA" id="ARBA00004651"/>
    </source>
</evidence>
<keyword evidence="4 7" id="KW-0812">Transmembrane</keyword>
<feature type="transmembrane region" description="Helical" evidence="7">
    <location>
        <begin position="362"/>
        <end position="382"/>
    </location>
</feature>
<evidence type="ECO:0000256" key="3">
    <source>
        <dbReference type="ARBA" id="ARBA00022475"/>
    </source>
</evidence>
<feature type="transmembrane region" description="Helical" evidence="7">
    <location>
        <begin position="295"/>
        <end position="312"/>
    </location>
</feature>
<evidence type="ECO:0000256" key="2">
    <source>
        <dbReference type="ARBA" id="ARBA00007430"/>
    </source>
</evidence>
<dbReference type="EMBL" id="SMTK01000005">
    <property type="protein sequence ID" value="TDK24089.1"/>
    <property type="molecule type" value="Genomic_DNA"/>
</dbReference>
<evidence type="ECO:0000256" key="5">
    <source>
        <dbReference type="ARBA" id="ARBA00022989"/>
    </source>
</evidence>
<keyword evidence="9" id="KW-1185">Reference proteome</keyword>
<feature type="transmembrane region" description="Helical" evidence="7">
    <location>
        <begin position="80"/>
        <end position="97"/>
    </location>
</feature>
<feature type="transmembrane region" description="Helical" evidence="7">
    <location>
        <begin position="333"/>
        <end position="356"/>
    </location>
</feature>
<accession>A0A4R5TR18</accession>
<feature type="transmembrane region" description="Helical" evidence="7">
    <location>
        <begin position="270"/>
        <end position="289"/>
    </location>
</feature>
<comment type="similarity">
    <text evidence="2">Belongs to the polysaccharide synthase family.</text>
</comment>
<reference evidence="8 9" key="1">
    <citation type="submission" date="2019-03" db="EMBL/GenBank/DDBJ databases">
        <title>Arthrobacter sp. nov., an bacterium isolated from biocrust in Mu Us Desert.</title>
        <authorList>
            <person name="Lixiong L."/>
        </authorList>
    </citation>
    <scope>NUCLEOTIDE SEQUENCE [LARGE SCALE GENOMIC DNA]</scope>
    <source>
        <strain evidence="8 9">SLN-3</strain>
    </source>
</reference>